<evidence type="ECO:0000313" key="2">
    <source>
        <dbReference type="EMBL" id="MCM2370405.1"/>
    </source>
</evidence>
<dbReference type="RefSeq" id="WP_250928077.1">
    <property type="nucleotide sequence ID" value="NZ_JAMQBK010000022.1"/>
</dbReference>
<organism evidence="2 3">
    <name type="scientific">Aporhodopirellula aestuarii</name>
    <dbReference type="NCBI Taxonomy" id="2950107"/>
    <lineage>
        <taxon>Bacteria</taxon>
        <taxon>Pseudomonadati</taxon>
        <taxon>Planctomycetota</taxon>
        <taxon>Planctomycetia</taxon>
        <taxon>Pirellulales</taxon>
        <taxon>Pirellulaceae</taxon>
        <taxon>Aporhodopirellula</taxon>
    </lineage>
</organism>
<keyword evidence="3" id="KW-1185">Reference proteome</keyword>
<accession>A0ABT0U1H3</accession>
<dbReference type="InterPro" id="IPR011467">
    <property type="entry name" value="DUF1573"/>
</dbReference>
<sequence>MARFKSFFVCAAFFALAPAGVVLSTTAANADWTDNVFPIKSHNFGTVAVASKTEFQFPIYNTTGREMHIREVRASCGCTTPILSSNYIPAGEKGFLTARFNTPTFRGKKGATLTVVIDQPFYTEVQLKVDGYIRSDMVFHPGSVEFGTINQGDTKTGSTKIYYAGRSDWQVVDIRANQPWLIPKFTQVERGPGKATYELTIAVREDAPAGLFQDEVIVQTNDRSMPRVPLRVSGNVVTSLTISPKSIAFGSVKPGQEIVQRLVITGREPFAIASIKCPGWNVDFDQNDVEKKIHVISVKMTPNGAHGTQRSALTIETAGDKSITATAIVTADVISDQIAVIR</sequence>
<gene>
    <name evidence="2" type="ORF">NB063_07180</name>
</gene>
<protein>
    <submittedName>
        <fullName evidence="2">DUF1573 domain-containing protein</fullName>
    </submittedName>
</protein>
<dbReference type="InterPro" id="IPR013783">
    <property type="entry name" value="Ig-like_fold"/>
</dbReference>
<reference evidence="2 3" key="1">
    <citation type="journal article" date="2022" name="Syst. Appl. Microbiol.">
        <title>Rhodopirellula aestuarii sp. nov., a novel member of the genus Rhodopirellula isolated from brackish sediments collected in the Tagus River estuary, Portugal.</title>
        <authorList>
            <person name="Vitorino I.R."/>
            <person name="Klimek D."/>
            <person name="Calusinska M."/>
            <person name="Lobo-da-Cunha A."/>
            <person name="Vasconcelos V."/>
            <person name="Lage O.M."/>
        </authorList>
    </citation>
    <scope>NUCLEOTIDE SEQUENCE [LARGE SCALE GENOMIC DNA]</scope>
    <source>
        <strain evidence="2 3">ICT_H3.1</strain>
    </source>
</reference>
<proteinExistence type="predicted"/>
<dbReference type="Proteomes" id="UP001202961">
    <property type="component" value="Unassembled WGS sequence"/>
</dbReference>
<dbReference type="EMBL" id="JAMQBK010000022">
    <property type="protein sequence ID" value="MCM2370405.1"/>
    <property type="molecule type" value="Genomic_DNA"/>
</dbReference>
<dbReference type="Gene3D" id="2.60.40.10">
    <property type="entry name" value="Immunoglobulins"/>
    <property type="match status" value="2"/>
</dbReference>
<name>A0ABT0U1H3_9BACT</name>
<evidence type="ECO:0000313" key="3">
    <source>
        <dbReference type="Proteomes" id="UP001202961"/>
    </source>
</evidence>
<feature type="chain" id="PRO_5046427922" evidence="1">
    <location>
        <begin position="31"/>
        <end position="342"/>
    </location>
</feature>
<dbReference type="PANTHER" id="PTHR37833">
    <property type="entry name" value="LIPOPROTEIN-RELATED"/>
    <property type="match status" value="1"/>
</dbReference>
<evidence type="ECO:0000256" key="1">
    <source>
        <dbReference type="SAM" id="SignalP"/>
    </source>
</evidence>
<keyword evidence="1" id="KW-0732">Signal</keyword>
<dbReference type="Pfam" id="PF07610">
    <property type="entry name" value="DUF1573"/>
    <property type="match status" value="1"/>
</dbReference>
<feature type="signal peptide" evidence="1">
    <location>
        <begin position="1"/>
        <end position="30"/>
    </location>
</feature>
<dbReference type="PANTHER" id="PTHR37833:SF1">
    <property type="entry name" value="SIGNAL PEPTIDE PROTEIN"/>
    <property type="match status" value="1"/>
</dbReference>
<comment type="caution">
    <text evidence="2">The sequence shown here is derived from an EMBL/GenBank/DDBJ whole genome shotgun (WGS) entry which is preliminary data.</text>
</comment>